<comment type="caution">
    <text evidence="1">The sequence shown here is derived from an EMBL/GenBank/DDBJ whole genome shotgun (WGS) entry which is preliminary data.</text>
</comment>
<dbReference type="AlphaFoldDB" id="X0THK4"/>
<dbReference type="EMBL" id="BARS01006915">
    <property type="protein sequence ID" value="GAF75565.1"/>
    <property type="molecule type" value="Genomic_DNA"/>
</dbReference>
<sequence length="85" mass="10014">FRTKPEHSVDTIVRTADLLRFCQCFSSMPIHELVINFPDLYVYSIDVDSSKLSDMYKRYSEEVIHCFRDKSSSKFQEVFRTVLAP</sequence>
<reference evidence="1" key="1">
    <citation type="journal article" date="2014" name="Front. Microbiol.">
        <title>High frequency of phylogenetically diverse reductive dehalogenase-homologous genes in deep subseafloor sedimentary metagenomes.</title>
        <authorList>
            <person name="Kawai M."/>
            <person name="Futagami T."/>
            <person name="Toyoda A."/>
            <person name="Takaki Y."/>
            <person name="Nishi S."/>
            <person name="Hori S."/>
            <person name="Arai W."/>
            <person name="Tsubouchi T."/>
            <person name="Morono Y."/>
            <person name="Uchiyama I."/>
            <person name="Ito T."/>
            <person name="Fujiyama A."/>
            <person name="Inagaki F."/>
            <person name="Takami H."/>
        </authorList>
    </citation>
    <scope>NUCLEOTIDE SEQUENCE</scope>
    <source>
        <strain evidence="1">Expedition CK06-06</strain>
    </source>
</reference>
<name>X0THK4_9ZZZZ</name>
<feature type="non-terminal residue" evidence="1">
    <location>
        <position position="1"/>
    </location>
</feature>
<proteinExistence type="predicted"/>
<organism evidence="1">
    <name type="scientific">marine sediment metagenome</name>
    <dbReference type="NCBI Taxonomy" id="412755"/>
    <lineage>
        <taxon>unclassified sequences</taxon>
        <taxon>metagenomes</taxon>
        <taxon>ecological metagenomes</taxon>
    </lineage>
</organism>
<evidence type="ECO:0000313" key="1">
    <source>
        <dbReference type="EMBL" id="GAF75565.1"/>
    </source>
</evidence>
<gene>
    <name evidence="1" type="ORF">S01H1_13401</name>
</gene>
<accession>X0THK4</accession>
<protein>
    <submittedName>
        <fullName evidence="1">Uncharacterized protein</fullName>
    </submittedName>
</protein>